<evidence type="ECO:0000313" key="2">
    <source>
        <dbReference type="Proteomes" id="UP001500920"/>
    </source>
</evidence>
<evidence type="ECO:0000313" key="1">
    <source>
        <dbReference type="EMBL" id="GAA3713120.1"/>
    </source>
</evidence>
<comment type="caution">
    <text evidence="1">The sequence shown here is derived from an EMBL/GenBank/DDBJ whole genome shotgun (WGS) entry which is preliminary data.</text>
</comment>
<reference evidence="2" key="1">
    <citation type="journal article" date="2019" name="Int. J. Syst. Evol. Microbiol.">
        <title>The Global Catalogue of Microorganisms (GCM) 10K type strain sequencing project: providing services to taxonomists for standard genome sequencing and annotation.</title>
        <authorList>
            <consortium name="The Broad Institute Genomics Platform"/>
            <consortium name="The Broad Institute Genome Sequencing Center for Infectious Disease"/>
            <person name="Wu L."/>
            <person name="Ma J."/>
        </authorList>
    </citation>
    <scope>NUCLEOTIDE SEQUENCE [LARGE SCALE GENOMIC DNA]</scope>
    <source>
        <strain evidence="2">JCM 16981</strain>
    </source>
</reference>
<proteinExistence type="predicted"/>
<gene>
    <name evidence="1" type="ORF">GCM10022378_00030</name>
</gene>
<dbReference type="RefSeq" id="WP_344700567.1">
    <property type="nucleotide sequence ID" value="NZ_BAABCK010000001.1"/>
</dbReference>
<accession>A0ABP7E6Z8</accession>
<organism evidence="1 2">
    <name type="scientific">Salinicoccus jeotgali</name>
    <dbReference type="NCBI Taxonomy" id="381634"/>
    <lineage>
        <taxon>Bacteria</taxon>
        <taxon>Bacillati</taxon>
        <taxon>Bacillota</taxon>
        <taxon>Bacilli</taxon>
        <taxon>Bacillales</taxon>
        <taxon>Staphylococcaceae</taxon>
        <taxon>Salinicoccus</taxon>
    </lineage>
</organism>
<dbReference type="Proteomes" id="UP001500920">
    <property type="component" value="Unassembled WGS sequence"/>
</dbReference>
<name>A0ABP7E6Z8_9STAP</name>
<protein>
    <submittedName>
        <fullName evidence="1">Uncharacterized protein</fullName>
    </submittedName>
</protein>
<dbReference type="EMBL" id="BAABCK010000001">
    <property type="protein sequence ID" value="GAA3713120.1"/>
    <property type="molecule type" value="Genomic_DNA"/>
</dbReference>
<sequence>MRTRLQKDLYRVALLITAFEDNCIEDYTVHYNKSFPYLTKYIAYYPNLKVMESKNGRYIKEENTGEKMDYKTFEDCVYTHVYNLI</sequence>
<keyword evidence="2" id="KW-1185">Reference proteome</keyword>